<evidence type="ECO:0000256" key="3">
    <source>
        <dbReference type="ARBA" id="ARBA00023157"/>
    </source>
</evidence>
<dbReference type="GO" id="GO:0030215">
    <property type="term" value="F:semaphorin receptor binding"/>
    <property type="evidence" value="ECO:0007669"/>
    <property type="project" value="InterPro"/>
</dbReference>
<dbReference type="GO" id="GO:0045499">
    <property type="term" value="F:chemorepellent activity"/>
    <property type="evidence" value="ECO:0007669"/>
    <property type="project" value="TreeGrafter"/>
</dbReference>
<protein>
    <submittedName>
        <fullName evidence="9">Semaphorin 6C</fullName>
    </submittedName>
</protein>
<comment type="subcellular location">
    <subcellularLocation>
        <location evidence="1">Membrane</location>
    </subcellularLocation>
</comment>
<dbReference type="Gene3D" id="2.130.10.10">
    <property type="entry name" value="YVTN repeat-like/Quinoprotein amine dehydrogenase"/>
    <property type="match status" value="1"/>
</dbReference>
<keyword evidence="2" id="KW-0472">Membrane</keyword>
<comment type="caution">
    <text evidence="5">Lacks conserved residue(s) required for the propagation of feature annotation.</text>
</comment>
<dbReference type="AlphaFoldDB" id="A0A8B9M5E7"/>
<dbReference type="GO" id="GO:0071526">
    <property type="term" value="P:semaphorin-plexin signaling pathway"/>
    <property type="evidence" value="ECO:0007669"/>
    <property type="project" value="TreeGrafter"/>
</dbReference>
<feature type="region of interest" description="Disordered" evidence="6">
    <location>
        <begin position="487"/>
        <end position="514"/>
    </location>
</feature>
<proteinExistence type="predicted"/>
<evidence type="ECO:0000256" key="1">
    <source>
        <dbReference type="ARBA" id="ARBA00004370"/>
    </source>
</evidence>
<dbReference type="InterPro" id="IPR036352">
    <property type="entry name" value="Semap_dom_sf"/>
</dbReference>
<dbReference type="InterPro" id="IPR015943">
    <property type="entry name" value="WD40/YVTN_repeat-like_dom_sf"/>
</dbReference>
<dbReference type="SUPFAM" id="SSF103575">
    <property type="entry name" value="Plexin repeat"/>
    <property type="match status" value="1"/>
</dbReference>
<keyword evidence="10" id="KW-1185">Reference proteome</keyword>
<evidence type="ECO:0000313" key="10">
    <source>
        <dbReference type="Proteomes" id="UP000694541"/>
    </source>
</evidence>
<keyword evidence="7" id="KW-0732">Signal</keyword>
<sequence length="897" mass="95217">MPGVLLPFVLLLVIPEDPGGAAQSFPRDLVARSTVGLAATAAYPRFGGLRGDNVTDQLGLDFQRMLCLNSTLFVAARDHIYAFDLGQDKGMLYPERVRGPGLLSLGTWGGQGGEFLCPPTPPPHLTRQHLTWETQDRENCAMRGRLQDECHNYIRVLVPRDAGTLLACGTNAFSPLCRTYQVSSLAQEGEEVSGQARCPFDAKQSIVALFVDGSLYSATVADFQASDAVIYRSLSPSRPPLRTLKYSSRWLQEPHFVQALPYGPYVYFFFREVAVELSALGKVVVARVARVCRNDRGGSPRVLERRWTSFLKVRLQCAVPGDAIFYFDVLEAVTPPRALHGRPAVLALFGTQPNSIPGSAVCAFYLADVERAFEGPFAEPHGATGTWTPVPEDRVPRPRPGCCAGMGLAAGVVTSGDFPDETLVFAKEHPLLHGAVAPAGGRPLFTRTGTRLTQLEVDTGAGPKGNQTVLFLGAEDGRVLKVLAAAQHPRATRHPSSTPAPGDSQEPGDTGDTSSETLLLEEISLYDPRRCRGPRGASRVLGLELHPPGRELYVAFTGCLVRLPLSRCARHGACRRSCLAARDPYCVWLPPRGCVPFSEDLPSGFEQDVEGSPGITGTCQDAPAAGDGDGDLAHGVRQAETGAAATVPVPVLVGCVLGAFTLGALAAGLLAACYRRPAVPKGPLESPATPRPLAQPPAPRLYPLLPPQGGAGGLRDTPELPTPEATPQPPTKMPQERVAEHRRGQATHLSTPGCPEPPGPGPPPKATLEELLQRLHGTGGSGWPVTPPAASSFANRVQPGAPFPSLPLAPRDGAPRRLDVPPDSPPPPRRPLAQRHSLGGTPARPPGLARGLTRMHSLGAPGGPPWGPRPGTLERSLSMKPPVLPKPLLVPAGPGQP</sequence>
<dbReference type="PANTHER" id="PTHR11036:SF11">
    <property type="entry name" value="SEMAPHORIN-6C"/>
    <property type="match status" value="1"/>
</dbReference>
<dbReference type="PROSITE" id="PS51004">
    <property type="entry name" value="SEMA"/>
    <property type="match status" value="1"/>
</dbReference>
<feature type="compositionally biased region" description="Pro residues" evidence="6">
    <location>
        <begin position="720"/>
        <end position="732"/>
    </location>
</feature>
<dbReference type="InterPro" id="IPR027231">
    <property type="entry name" value="Semaphorin"/>
</dbReference>
<dbReference type="Pfam" id="PF01437">
    <property type="entry name" value="PSI"/>
    <property type="match status" value="1"/>
</dbReference>
<feature type="chain" id="PRO_5034162144" evidence="7">
    <location>
        <begin position="23"/>
        <end position="897"/>
    </location>
</feature>
<organism evidence="9 10">
    <name type="scientific">Accipiter nisus</name>
    <name type="common">Eurasian sparrowhawk</name>
    <dbReference type="NCBI Taxonomy" id="211598"/>
    <lineage>
        <taxon>Eukaryota</taxon>
        <taxon>Metazoa</taxon>
        <taxon>Chordata</taxon>
        <taxon>Craniata</taxon>
        <taxon>Vertebrata</taxon>
        <taxon>Euteleostomi</taxon>
        <taxon>Archelosauria</taxon>
        <taxon>Archosauria</taxon>
        <taxon>Dinosauria</taxon>
        <taxon>Saurischia</taxon>
        <taxon>Theropoda</taxon>
        <taxon>Coelurosauria</taxon>
        <taxon>Aves</taxon>
        <taxon>Neognathae</taxon>
        <taxon>Neoaves</taxon>
        <taxon>Telluraves</taxon>
        <taxon>Accipitrimorphae</taxon>
        <taxon>Accipitriformes</taxon>
        <taxon>Accipitridae</taxon>
        <taxon>Accipitrinae</taxon>
        <taxon>Accipiter</taxon>
    </lineage>
</organism>
<dbReference type="Gene3D" id="3.30.1680.10">
    <property type="entry name" value="ligand-binding face of the semaphorins, domain 2"/>
    <property type="match status" value="1"/>
</dbReference>
<keyword evidence="3" id="KW-1015">Disulfide bond</keyword>
<feature type="region of interest" description="Disordered" evidence="6">
    <location>
        <begin position="681"/>
        <end position="897"/>
    </location>
</feature>
<dbReference type="GO" id="GO:0007411">
    <property type="term" value="P:axon guidance"/>
    <property type="evidence" value="ECO:0007669"/>
    <property type="project" value="TreeGrafter"/>
</dbReference>
<dbReference type="Pfam" id="PF01403">
    <property type="entry name" value="Sema"/>
    <property type="match status" value="1"/>
</dbReference>
<dbReference type="PANTHER" id="PTHR11036">
    <property type="entry name" value="SEMAPHORIN"/>
    <property type="match status" value="1"/>
</dbReference>
<evidence type="ECO:0000256" key="5">
    <source>
        <dbReference type="PROSITE-ProRule" id="PRU00352"/>
    </source>
</evidence>
<feature type="domain" description="Sema" evidence="8">
    <location>
        <begin position="27"/>
        <end position="565"/>
    </location>
</feature>
<dbReference type="SUPFAM" id="SSF101912">
    <property type="entry name" value="Sema domain"/>
    <property type="match status" value="1"/>
</dbReference>
<dbReference type="GO" id="GO:0005886">
    <property type="term" value="C:plasma membrane"/>
    <property type="evidence" value="ECO:0007669"/>
    <property type="project" value="TreeGrafter"/>
</dbReference>
<dbReference type="Ensembl" id="ENSANIT00000003836.1">
    <property type="protein sequence ID" value="ENSANIP00000003717.1"/>
    <property type="gene ID" value="ENSANIG00000002507.1"/>
</dbReference>
<keyword evidence="4" id="KW-0325">Glycoprotein</keyword>
<feature type="signal peptide" evidence="7">
    <location>
        <begin position="1"/>
        <end position="22"/>
    </location>
</feature>
<dbReference type="GO" id="GO:0001755">
    <property type="term" value="P:neural crest cell migration"/>
    <property type="evidence" value="ECO:0007669"/>
    <property type="project" value="TreeGrafter"/>
</dbReference>
<evidence type="ECO:0000256" key="6">
    <source>
        <dbReference type="SAM" id="MobiDB-lite"/>
    </source>
</evidence>
<feature type="compositionally biased region" description="Pro residues" evidence="6">
    <location>
        <begin position="754"/>
        <end position="765"/>
    </location>
</feature>
<dbReference type="InterPro" id="IPR002165">
    <property type="entry name" value="Plexin_repeat"/>
</dbReference>
<evidence type="ECO:0000256" key="2">
    <source>
        <dbReference type="ARBA" id="ARBA00023136"/>
    </source>
</evidence>
<dbReference type="GO" id="GO:0030335">
    <property type="term" value="P:positive regulation of cell migration"/>
    <property type="evidence" value="ECO:0007669"/>
    <property type="project" value="TreeGrafter"/>
</dbReference>
<dbReference type="InterPro" id="IPR001627">
    <property type="entry name" value="Semap_dom"/>
</dbReference>
<evidence type="ECO:0000259" key="8">
    <source>
        <dbReference type="PROSITE" id="PS51004"/>
    </source>
</evidence>
<reference evidence="9" key="2">
    <citation type="submission" date="2025-09" db="UniProtKB">
        <authorList>
            <consortium name="Ensembl"/>
        </authorList>
    </citation>
    <scope>IDENTIFICATION</scope>
</reference>
<dbReference type="SMART" id="SM00630">
    <property type="entry name" value="Sema"/>
    <property type="match status" value="1"/>
</dbReference>
<feature type="compositionally biased region" description="Basic and acidic residues" evidence="6">
    <location>
        <begin position="734"/>
        <end position="743"/>
    </location>
</feature>
<evidence type="ECO:0000256" key="7">
    <source>
        <dbReference type="SAM" id="SignalP"/>
    </source>
</evidence>
<feature type="region of interest" description="Disordered" evidence="6">
    <location>
        <begin position="607"/>
        <end position="631"/>
    </location>
</feature>
<name>A0A8B9M5E7_9AVES</name>
<evidence type="ECO:0000313" key="9">
    <source>
        <dbReference type="Ensembl" id="ENSANIP00000003717.1"/>
    </source>
</evidence>
<reference evidence="9" key="1">
    <citation type="submission" date="2025-08" db="UniProtKB">
        <authorList>
            <consortium name="Ensembl"/>
        </authorList>
    </citation>
    <scope>IDENTIFICATION</scope>
</reference>
<evidence type="ECO:0000256" key="4">
    <source>
        <dbReference type="ARBA" id="ARBA00023180"/>
    </source>
</evidence>
<accession>A0A8B9M5E7</accession>
<dbReference type="Proteomes" id="UP000694541">
    <property type="component" value="Unplaced"/>
</dbReference>
<feature type="compositionally biased region" description="Pro residues" evidence="6">
    <location>
        <begin position="689"/>
        <end position="706"/>
    </location>
</feature>